<sequence length="67" mass="7624">MNIDKIQPNYVFKVDPVNFFEARKQEPAKNNIFQSGLFSTQTNDTFNLNHPKVAGSETTANKFDMLA</sequence>
<reference evidence="1" key="1">
    <citation type="submission" date="2020-10" db="EMBL/GenBank/DDBJ databases">
        <authorList>
            <person name="Gilroy R."/>
        </authorList>
    </citation>
    <scope>NUCLEOTIDE SEQUENCE</scope>
    <source>
        <strain evidence="1">CHK152-2994</strain>
    </source>
</reference>
<dbReference type="EMBL" id="DVJO01000049">
    <property type="protein sequence ID" value="HIS82402.1"/>
    <property type="molecule type" value="Genomic_DNA"/>
</dbReference>
<gene>
    <name evidence="1" type="ORF">IAD41_02185</name>
</gene>
<organism evidence="1 2">
    <name type="scientific">Candidatus Scatenecus faecavium</name>
    <dbReference type="NCBI Taxonomy" id="2840915"/>
    <lineage>
        <taxon>Bacteria</taxon>
        <taxon>Candidatus Scatenecus</taxon>
    </lineage>
</organism>
<name>A0A9D1K360_9BACT</name>
<evidence type="ECO:0000313" key="2">
    <source>
        <dbReference type="Proteomes" id="UP000824139"/>
    </source>
</evidence>
<evidence type="ECO:0000313" key="1">
    <source>
        <dbReference type="EMBL" id="HIS82402.1"/>
    </source>
</evidence>
<proteinExistence type="predicted"/>
<dbReference type="AlphaFoldDB" id="A0A9D1K360"/>
<protein>
    <submittedName>
        <fullName evidence="1">Uncharacterized protein</fullName>
    </submittedName>
</protein>
<comment type="caution">
    <text evidence="1">The sequence shown here is derived from an EMBL/GenBank/DDBJ whole genome shotgun (WGS) entry which is preliminary data.</text>
</comment>
<accession>A0A9D1K360</accession>
<dbReference type="Proteomes" id="UP000824139">
    <property type="component" value="Unassembled WGS sequence"/>
</dbReference>
<reference evidence="1" key="2">
    <citation type="journal article" date="2021" name="PeerJ">
        <title>Extensive microbial diversity within the chicken gut microbiome revealed by metagenomics and culture.</title>
        <authorList>
            <person name="Gilroy R."/>
            <person name="Ravi A."/>
            <person name="Getino M."/>
            <person name="Pursley I."/>
            <person name="Horton D.L."/>
            <person name="Alikhan N.F."/>
            <person name="Baker D."/>
            <person name="Gharbi K."/>
            <person name="Hall N."/>
            <person name="Watson M."/>
            <person name="Adriaenssens E.M."/>
            <person name="Foster-Nyarko E."/>
            <person name="Jarju S."/>
            <person name="Secka A."/>
            <person name="Antonio M."/>
            <person name="Oren A."/>
            <person name="Chaudhuri R.R."/>
            <person name="La Ragione R."/>
            <person name="Hildebrand F."/>
            <person name="Pallen M.J."/>
        </authorList>
    </citation>
    <scope>NUCLEOTIDE SEQUENCE</scope>
    <source>
        <strain evidence="1">CHK152-2994</strain>
    </source>
</reference>